<dbReference type="SMART" id="SM01078">
    <property type="entry name" value="CGGC"/>
    <property type="match status" value="1"/>
</dbReference>
<dbReference type="STRING" id="1121429.SAMN02745133_02833"/>
<evidence type="ECO:0000259" key="1">
    <source>
        <dbReference type="SMART" id="SM01078"/>
    </source>
</evidence>
<name>A0A1M5C8U3_9FIRM</name>
<accession>A0A1M5C8U3</accession>
<evidence type="ECO:0000313" key="3">
    <source>
        <dbReference type="Proteomes" id="UP000184148"/>
    </source>
</evidence>
<organism evidence="2 3">
    <name type="scientific">Desulforamulus putei DSM 12395</name>
    <dbReference type="NCBI Taxonomy" id="1121429"/>
    <lineage>
        <taxon>Bacteria</taxon>
        <taxon>Bacillati</taxon>
        <taxon>Bacillota</taxon>
        <taxon>Clostridia</taxon>
        <taxon>Eubacteriales</taxon>
        <taxon>Peptococcaceae</taxon>
        <taxon>Desulforamulus</taxon>
    </lineage>
</organism>
<feature type="domain" description="CGGC" evidence="1">
    <location>
        <begin position="3"/>
        <end position="115"/>
    </location>
</feature>
<dbReference type="Pfam" id="PF08821">
    <property type="entry name" value="CGGC"/>
    <property type="match status" value="1"/>
</dbReference>
<sequence>MKRVAIFTCKKIRDISCVACLKCFKAAELKDGEFGRYNDEVKIVAMTNCGDCPGLVMPRAQLLLEQADYLERDIDAVHIGTCMVKAVQTAGCPIDLEGIKKKLETKFKEVVIGTHNY</sequence>
<keyword evidence="3" id="KW-1185">Reference proteome</keyword>
<evidence type="ECO:0000313" key="2">
    <source>
        <dbReference type="EMBL" id="SHF50822.1"/>
    </source>
</evidence>
<proteinExistence type="predicted"/>
<dbReference type="InterPro" id="IPR014925">
    <property type="entry name" value="CGGC_dom"/>
</dbReference>
<dbReference type="Proteomes" id="UP000184148">
    <property type="component" value="Unassembled WGS sequence"/>
</dbReference>
<dbReference type="AlphaFoldDB" id="A0A1M5C8U3"/>
<protein>
    <submittedName>
        <fullName evidence="2">Predicted metal-binding protein</fullName>
    </submittedName>
</protein>
<dbReference type="EMBL" id="FQUY01000029">
    <property type="protein sequence ID" value="SHF50822.1"/>
    <property type="molecule type" value="Genomic_DNA"/>
</dbReference>
<gene>
    <name evidence="2" type="ORF">SAMN02745133_02833</name>
</gene>
<dbReference type="OrthoDB" id="9792960at2"/>
<dbReference type="RefSeq" id="WP_073240022.1">
    <property type="nucleotide sequence ID" value="NZ_FQUY01000029.1"/>
</dbReference>
<reference evidence="3" key="1">
    <citation type="submission" date="2016-11" db="EMBL/GenBank/DDBJ databases">
        <authorList>
            <person name="Varghese N."/>
            <person name="Submissions S."/>
        </authorList>
    </citation>
    <scope>NUCLEOTIDE SEQUENCE [LARGE SCALE GENOMIC DNA]</scope>
    <source>
        <strain evidence="3">DSM 12395</strain>
    </source>
</reference>